<dbReference type="Gene3D" id="3.90.180.10">
    <property type="entry name" value="Medium-chain alcohol dehydrogenases, catalytic domain"/>
    <property type="match status" value="2"/>
</dbReference>
<dbReference type="InterPro" id="IPR011032">
    <property type="entry name" value="GroES-like_sf"/>
</dbReference>
<reference evidence="4 5" key="1">
    <citation type="submission" date="2020-08" db="EMBL/GenBank/DDBJ databases">
        <title>Sequencing the genomes of 1000 actinobacteria strains.</title>
        <authorList>
            <person name="Klenk H.-P."/>
        </authorList>
    </citation>
    <scope>NUCLEOTIDE SEQUENCE [LARGE SCALE GENOMIC DNA]</scope>
    <source>
        <strain evidence="4 5">DSM 105369</strain>
    </source>
</reference>
<comment type="caution">
    <text evidence="4">The sequence shown here is derived from an EMBL/GenBank/DDBJ whole genome shotgun (WGS) entry which is preliminary data.</text>
</comment>
<evidence type="ECO:0000313" key="4">
    <source>
        <dbReference type="EMBL" id="MBB2894390.1"/>
    </source>
</evidence>
<sequence length="159" mass="16239">MRSPPSATGRATGDPVMGTFPSAFAEYLVSDHRFVLPREGLAPEIACALPTALLTEFGALRAAAFEPGHTVLVTGASTGIGMIGVQVAKALDAARIIATTRTAAKKDLILGLGADVLPAVARGDIAPVIDSTMDVADCARAADRLRSGQAIGKIVLVFG</sequence>
<keyword evidence="5" id="KW-1185">Reference proteome</keyword>
<name>A0A839N9F9_9MICO</name>
<keyword evidence="2" id="KW-0560">Oxidoreductase</keyword>
<dbReference type="EMBL" id="JACHVQ010000005">
    <property type="protein sequence ID" value="MBB2894390.1"/>
    <property type="molecule type" value="Genomic_DNA"/>
</dbReference>
<evidence type="ECO:0000313" key="5">
    <source>
        <dbReference type="Proteomes" id="UP000559182"/>
    </source>
</evidence>
<dbReference type="InterPro" id="IPR036291">
    <property type="entry name" value="NAD(P)-bd_dom_sf"/>
</dbReference>
<dbReference type="Proteomes" id="UP000559182">
    <property type="component" value="Unassembled WGS sequence"/>
</dbReference>
<protein>
    <submittedName>
        <fullName evidence="4">NADPH:quinone reductase-like Zn-dependent oxidoreductase</fullName>
    </submittedName>
</protein>
<dbReference type="AlphaFoldDB" id="A0A839N9F9"/>
<feature type="domain" description="Enoyl reductase (ER)" evidence="3">
    <location>
        <begin position="1"/>
        <end position="156"/>
    </location>
</feature>
<dbReference type="RefSeq" id="WP_221185802.1">
    <property type="nucleotide sequence ID" value="NZ_JACHVQ010000005.1"/>
</dbReference>
<dbReference type="Pfam" id="PF13602">
    <property type="entry name" value="ADH_zinc_N_2"/>
    <property type="match status" value="1"/>
</dbReference>
<dbReference type="PANTHER" id="PTHR48106">
    <property type="entry name" value="QUINONE OXIDOREDUCTASE PIG3-RELATED"/>
    <property type="match status" value="1"/>
</dbReference>
<evidence type="ECO:0000259" key="3">
    <source>
        <dbReference type="SMART" id="SM00829"/>
    </source>
</evidence>
<accession>A0A839N9F9</accession>
<organism evidence="4 5">
    <name type="scientific">Flexivirga oryzae</name>
    <dbReference type="NCBI Taxonomy" id="1794944"/>
    <lineage>
        <taxon>Bacteria</taxon>
        <taxon>Bacillati</taxon>
        <taxon>Actinomycetota</taxon>
        <taxon>Actinomycetes</taxon>
        <taxon>Micrococcales</taxon>
        <taxon>Dermacoccaceae</taxon>
        <taxon>Flexivirga</taxon>
    </lineage>
</organism>
<keyword evidence="1" id="KW-0521">NADP</keyword>
<dbReference type="SMART" id="SM00829">
    <property type="entry name" value="PKS_ER"/>
    <property type="match status" value="1"/>
</dbReference>
<dbReference type="SUPFAM" id="SSF51735">
    <property type="entry name" value="NAD(P)-binding Rossmann-fold domains"/>
    <property type="match status" value="1"/>
</dbReference>
<gene>
    <name evidence="4" type="ORF">FHU39_004432</name>
</gene>
<evidence type="ECO:0000256" key="2">
    <source>
        <dbReference type="ARBA" id="ARBA00023002"/>
    </source>
</evidence>
<dbReference type="InterPro" id="IPR020843">
    <property type="entry name" value="ER"/>
</dbReference>
<dbReference type="SUPFAM" id="SSF50129">
    <property type="entry name" value="GroES-like"/>
    <property type="match status" value="1"/>
</dbReference>
<dbReference type="GO" id="GO:0016651">
    <property type="term" value="F:oxidoreductase activity, acting on NAD(P)H"/>
    <property type="evidence" value="ECO:0007669"/>
    <property type="project" value="TreeGrafter"/>
</dbReference>
<dbReference type="GO" id="GO:0070402">
    <property type="term" value="F:NADPH binding"/>
    <property type="evidence" value="ECO:0007669"/>
    <property type="project" value="TreeGrafter"/>
</dbReference>
<proteinExistence type="predicted"/>
<evidence type="ECO:0000256" key="1">
    <source>
        <dbReference type="ARBA" id="ARBA00022857"/>
    </source>
</evidence>